<evidence type="ECO:0000256" key="4">
    <source>
        <dbReference type="SAM" id="MobiDB-lite"/>
    </source>
</evidence>
<evidence type="ECO:0000256" key="5">
    <source>
        <dbReference type="SAM" id="Phobius"/>
    </source>
</evidence>
<dbReference type="InterPro" id="IPR053055">
    <property type="entry name" value="VPS17"/>
</dbReference>
<dbReference type="GO" id="GO:0030905">
    <property type="term" value="C:retromer, tubulation complex"/>
    <property type="evidence" value="ECO:0007669"/>
    <property type="project" value="TreeGrafter"/>
</dbReference>
<dbReference type="Gene3D" id="3.20.20.80">
    <property type="entry name" value="Glycosidases"/>
    <property type="match status" value="2"/>
</dbReference>
<keyword evidence="5" id="KW-1133">Transmembrane helix</keyword>
<dbReference type="Pfam" id="PF00332">
    <property type="entry name" value="Glyco_hydro_17"/>
    <property type="match status" value="1"/>
</dbReference>
<dbReference type="AlphaFoldDB" id="A0A8H6Y972"/>
<dbReference type="InterPro" id="IPR015404">
    <property type="entry name" value="Vps5_C"/>
</dbReference>
<reference evidence="7" key="1">
    <citation type="submission" date="2020-05" db="EMBL/GenBank/DDBJ databases">
        <title>Mycena genomes resolve the evolution of fungal bioluminescence.</title>
        <authorList>
            <person name="Tsai I.J."/>
        </authorList>
    </citation>
    <scope>NUCLEOTIDE SEQUENCE</scope>
    <source>
        <strain evidence="7">160909Yilan</strain>
    </source>
</reference>
<sequence length="1203" mass="129138">MSYQNTQYQSVDNSSNWNNYSYNLEQTQKAQNRRSKLITIGSVVGVLVLIAIGVGVGVSVSKHHKSSSSSSSAASSSDASASNSNGVVQQTDPNDPSTFIKDPALKQSFYGIAYTPYGSQLPTCNNTLEEVITDIQLLSQLTTRIRLYGADCNQSALVLEAIKQTKVNMQVFLGNYPAATDGGAAYVRQRDLIKDALTTYGTTNVAGITVGNEFVLDYLTDNGGSQQDPNSAAGNAAAALLLPNITDTITMLSGMGLDIPVGNADAGSYFNTQILEAVKYGMANVHPWFAAQAIEDAAGWTAEFFATTNVAAAAALSNNPTMYIAETGWPTQSSDAAAESDGPSNASVANLQIYLDTFVCQANKNGTGYFFFEYFDEGWKDVEYGGVEGWWGLFNANRTLKAVTIPDYDVLNPPWPTTPHLPNSPIPGNLRRASTPVPPTPDKGPTPGLFGKEPQIYGQPESGLISPREAVSPTGASYEKPEPYLRVRITGLDRNRRDILVKLDAQTNLSNFTGNTYRNVSRSYLEFQQFYDSLVHSNPQTIVPALPLAQTSAPTDEEDDRLVKIMLQRWITRVCEDPILVNDEDLRAFIESDFGYQPTPRPRRKTSSGFGIMRRGVPDEDEDLQRARFELTKLEGQFFDTAKAVDKLSLARKSLAVAHAEMGNKLINVATTEAHPPLGNAFRKIGRTWHSLADLDQAQAISECVILGDSLGYQGMNARSAKETLQMRTGVLEEYQAAVKTTISKRRQIERLKASSNIRPDRVDEALEDMEEANKYEQVLARRAQGISQNLHQALETHNRYANDDITTALIEHARSSIMYERQLLRELEALRVDVAKAADKYVPPVNGVPKPPIPVAEEYHPKLPSRTALPPSGAAAAAAPTNSFPQHASVPGTQPPPPRIQTPQRAPFQAFSQSLYNPTPVGHPRPADLPSAVGGPLGNPSSPGPPSASSTQAIYDRPDSLTPSSTQSSFAPRHASPSVSSSGLPQSTSTLGPLGPQPAALPQSASGPLASQPQPQPQLQHQPIPQSPAAVPSSPSPYQPQTQIPRTSNEPPLGGRLVEGSKSMFIKPPSSAVPPSPLHAHSPLTSPPSTPSYSGDPLLGGSGGVGTFPRAVSSPLHSSPLHVNGSRVPNGSVAPGGGVLHNELDPLGQVQPVPMSASVRAPPQRPRIGCTRGGEEPCEYVLAGRVLYTALVPHALIVVHCT</sequence>
<evidence type="ECO:0000259" key="6">
    <source>
        <dbReference type="SMART" id="SM00312"/>
    </source>
</evidence>
<keyword evidence="5" id="KW-0472">Membrane</keyword>
<dbReference type="InterPro" id="IPR000490">
    <property type="entry name" value="Glyco_hydro_17"/>
</dbReference>
<dbReference type="GO" id="GO:0005829">
    <property type="term" value="C:cytosol"/>
    <property type="evidence" value="ECO:0007669"/>
    <property type="project" value="GOC"/>
</dbReference>
<dbReference type="InterPro" id="IPR017853">
    <property type="entry name" value="GH"/>
</dbReference>
<dbReference type="GO" id="GO:0004553">
    <property type="term" value="F:hydrolase activity, hydrolyzing O-glycosyl compounds"/>
    <property type="evidence" value="ECO:0007669"/>
    <property type="project" value="InterPro"/>
</dbReference>
<evidence type="ECO:0000256" key="1">
    <source>
        <dbReference type="ARBA" id="ARBA00008773"/>
    </source>
</evidence>
<dbReference type="PANTHER" id="PTHR47433:SF1">
    <property type="entry name" value="VACUOLAR PROTEIN SORTING-ASSOCIATED PROTEIN 17"/>
    <property type="match status" value="1"/>
</dbReference>
<dbReference type="GO" id="GO:0006886">
    <property type="term" value="P:intracellular protein transport"/>
    <property type="evidence" value="ECO:0007669"/>
    <property type="project" value="TreeGrafter"/>
</dbReference>
<comment type="caution">
    <text evidence="7">The sequence shown here is derived from an EMBL/GenBank/DDBJ whole genome shotgun (WGS) entry which is preliminary data.</text>
</comment>
<feature type="compositionally biased region" description="Low complexity" evidence="4">
    <location>
        <begin position="67"/>
        <end position="88"/>
    </location>
</feature>
<feature type="compositionally biased region" description="Polar residues" evidence="4">
    <location>
        <begin position="962"/>
        <end position="971"/>
    </location>
</feature>
<accession>A0A8H6Y972</accession>
<dbReference type="CDD" id="cd07596">
    <property type="entry name" value="BAR_SNX"/>
    <property type="match status" value="1"/>
</dbReference>
<dbReference type="GO" id="GO:0032266">
    <property type="term" value="F:phosphatidylinositol-3-phosphate binding"/>
    <property type="evidence" value="ECO:0007669"/>
    <property type="project" value="TreeGrafter"/>
</dbReference>
<dbReference type="Gene3D" id="1.20.1270.60">
    <property type="entry name" value="Arfaptin homology (AH) domain/BAR domain"/>
    <property type="match status" value="1"/>
</dbReference>
<dbReference type="InterPro" id="IPR027267">
    <property type="entry name" value="AH/BAR_dom_sf"/>
</dbReference>
<dbReference type="GO" id="GO:0005975">
    <property type="term" value="P:carbohydrate metabolic process"/>
    <property type="evidence" value="ECO:0007669"/>
    <property type="project" value="InterPro"/>
</dbReference>
<evidence type="ECO:0000313" key="8">
    <source>
        <dbReference type="Proteomes" id="UP000623467"/>
    </source>
</evidence>
<dbReference type="GO" id="GO:0042147">
    <property type="term" value="P:retrograde transport, endosome to Golgi"/>
    <property type="evidence" value="ECO:0007669"/>
    <property type="project" value="TreeGrafter"/>
</dbReference>
<feature type="region of interest" description="Disordered" evidence="4">
    <location>
        <begin position="864"/>
        <end position="1139"/>
    </location>
</feature>
<protein>
    <submittedName>
        <fullName evidence="7">PX domain-containing protein</fullName>
    </submittedName>
</protein>
<organism evidence="7 8">
    <name type="scientific">Mycena sanguinolenta</name>
    <dbReference type="NCBI Taxonomy" id="230812"/>
    <lineage>
        <taxon>Eukaryota</taxon>
        <taxon>Fungi</taxon>
        <taxon>Dikarya</taxon>
        <taxon>Basidiomycota</taxon>
        <taxon>Agaricomycotina</taxon>
        <taxon>Agaricomycetes</taxon>
        <taxon>Agaricomycetidae</taxon>
        <taxon>Agaricales</taxon>
        <taxon>Marasmiineae</taxon>
        <taxon>Mycenaceae</taxon>
        <taxon>Mycena</taxon>
    </lineage>
</organism>
<dbReference type="PANTHER" id="PTHR47433">
    <property type="entry name" value="VACUOLAR PROTEIN SORTING-ASSOCIATED PROTEIN 17"/>
    <property type="match status" value="1"/>
</dbReference>
<keyword evidence="5" id="KW-0812">Transmembrane</keyword>
<dbReference type="Gene3D" id="3.30.1520.10">
    <property type="entry name" value="Phox-like domain"/>
    <property type="match status" value="1"/>
</dbReference>
<dbReference type="OrthoDB" id="9976382at2759"/>
<dbReference type="GO" id="GO:0005768">
    <property type="term" value="C:endosome"/>
    <property type="evidence" value="ECO:0007669"/>
    <property type="project" value="TreeGrafter"/>
</dbReference>
<dbReference type="EMBL" id="JACAZH010000011">
    <property type="protein sequence ID" value="KAF7355538.1"/>
    <property type="molecule type" value="Genomic_DNA"/>
</dbReference>
<evidence type="ECO:0000313" key="7">
    <source>
        <dbReference type="EMBL" id="KAF7355538.1"/>
    </source>
</evidence>
<dbReference type="Proteomes" id="UP000623467">
    <property type="component" value="Unassembled WGS sequence"/>
</dbReference>
<keyword evidence="8" id="KW-1185">Reference proteome</keyword>
<dbReference type="Pfam" id="PF00787">
    <property type="entry name" value="PX"/>
    <property type="match status" value="1"/>
</dbReference>
<dbReference type="Pfam" id="PF09325">
    <property type="entry name" value="Vps5"/>
    <property type="match status" value="1"/>
</dbReference>
<dbReference type="InterPro" id="IPR037907">
    <property type="entry name" value="Vps17_PX"/>
</dbReference>
<feature type="domain" description="PX" evidence="6">
    <location>
        <begin position="483"/>
        <end position="593"/>
    </location>
</feature>
<evidence type="ECO:0000256" key="3">
    <source>
        <dbReference type="RuleBase" id="RU004335"/>
    </source>
</evidence>
<dbReference type="SUPFAM" id="SSF51445">
    <property type="entry name" value="(Trans)glycosidases"/>
    <property type="match status" value="1"/>
</dbReference>
<dbReference type="SMART" id="SM00312">
    <property type="entry name" value="PX"/>
    <property type="match status" value="1"/>
</dbReference>
<feature type="compositionally biased region" description="Low complexity" evidence="4">
    <location>
        <begin position="977"/>
        <end position="1034"/>
    </location>
</feature>
<proteinExistence type="inferred from homology"/>
<dbReference type="CDD" id="cd06891">
    <property type="entry name" value="PX_Vps17p"/>
    <property type="match status" value="1"/>
</dbReference>
<gene>
    <name evidence="7" type="ORF">MSAN_01470900</name>
</gene>
<feature type="region of interest" description="Disordered" evidence="4">
    <location>
        <begin position="65"/>
        <end position="97"/>
    </location>
</feature>
<dbReference type="InterPro" id="IPR001683">
    <property type="entry name" value="PX_dom"/>
</dbReference>
<feature type="transmembrane region" description="Helical" evidence="5">
    <location>
        <begin position="37"/>
        <end position="60"/>
    </location>
</feature>
<name>A0A8H6Y972_9AGAR</name>
<evidence type="ECO:0000256" key="2">
    <source>
        <dbReference type="ARBA" id="ARBA00022801"/>
    </source>
</evidence>
<dbReference type="InterPro" id="IPR036871">
    <property type="entry name" value="PX_dom_sf"/>
</dbReference>
<keyword evidence="2" id="KW-0378">Hydrolase</keyword>
<feature type="region of interest" description="Disordered" evidence="4">
    <location>
        <begin position="598"/>
        <end position="617"/>
    </location>
</feature>
<dbReference type="SUPFAM" id="SSF64268">
    <property type="entry name" value="PX domain"/>
    <property type="match status" value="1"/>
</dbReference>
<comment type="similarity">
    <text evidence="1 3">Belongs to the glycosyl hydrolase 17 family.</text>
</comment>